<sequence length="140" mass="15831">MLASQEAQLQVELHASLKNEELLWRSKSRNQWLATPELNTRFFHVTTFIRRRRNFIEGLKSETGCWLNSHMAIGDYLCSNFQNLFATSSPTLPGDISDLFSPIITDADNDFLCRVPDEAEIFTVVHSVEAPGPDGITALF</sequence>
<accession>A0A6A1WP98</accession>
<dbReference type="EMBL" id="RXIC02000019">
    <property type="protein sequence ID" value="KAB1226396.1"/>
    <property type="molecule type" value="Genomic_DNA"/>
</dbReference>
<dbReference type="AlphaFoldDB" id="A0A6A1WP98"/>
<proteinExistence type="predicted"/>
<organism evidence="1 2">
    <name type="scientific">Morella rubra</name>
    <name type="common">Chinese bayberry</name>
    <dbReference type="NCBI Taxonomy" id="262757"/>
    <lineage>
        <taxon>Eukaryota</taxon>
        <taxon>Viridiplantae</taxon>
        <taxon>Streptophyta</taxon>
        <taxon>Embryophyta</taxon>
        <taxon>Tracheophyta</taxon>
        <taxon>Spermatophyta</taxon>
        <taxon>Magnoliopsida</taxon>
        <taxon>eudicotyledons</taxon>
        <taxon>Gunneridae</taxon>
        <taxon>Pentapetalae</taxon>
        <taxon>rosids</taxon>
        <taxon>fabids</taxon>
        <taxon>Fagales</taxon>
        <taxon>Myricaceae</taxon>
        <taxon>Morella</taxon>
    </lineage>
</organism>
<reference evidence="1 2" key="1">
    <citation type="journal article" date="2019" name="Plant Biotechnol. J.">
        <title>The red bayberry genome and genetic basis of sex determination.</title>
        <authorList>
            <person name="Jia H.M."/>
            <person name="Jia H.J."/>
            <person name="Cai Q.L."/>
            <person name="Wang Y."/>
            <person name="Zhao H.B."/>
            <person name="Yang W.F."/>
            <person name="Wang G.Y."/>
            <person name="Li Y.H."/>
            <person name="Zhan D.L."/>
            <person name="Shen Y.T."/>
            <person name="Niu Q.F."/>
            <person name="Chang L."/>
            <person name="Qiu J."/>
            <person name="Zhao L."/>
            <person name="Xie H.B."/>
            <person name="Fu W.Y."/>
            <person name="Jin J."/>
            <person name="Li X.W."/>
            <person name="Jiao Y."/>
            <person name="Zhou C.C."/>
            <person name="Tu T."/>
            <person name="Chai C.Y."/>
            <person name="Gao J.L."/>
            <person name="Fan L.J."/>
            <person name="van de Weg E."/>
            <person name="Wang J.Y."/>
            <person name="Gao Z.S."/>
        </authorList>
    </citation>
    <scope>NUCLEOTIDE SEQUENCE [LARGE SCALE GENOMIC DNA]</scope>
    <source>
        <tissue evidence="1">Leaves</tissue>
    </source>
</reference>
<dbReference type="OrthoDB" id="1922870at2759"/>
<dbReference type="Proteomes" id="UP000516437">
    <property type="component" value="Chromosome 1"/>
</dbReference>
<evidence type="ECO:0008006" key="3">
    <source>
        <dbReference type="Google" id="ProtNLM"/>
    </source>
</evidence>
<name>A0A6A1WP98_9ROSI</name>
<evidence type="ECO:0000313" key="2">
    <source>
        <dbReference type="Proteomes" id="UP000516437"/>
    </source>
</evidence>
<gene>
    <name evidence="1" type="ORF">CJ030_MR1G004849</name>
</gene>
<comment type="caution">
    <text evidence="1">The sequence shown here is derived from an EMBL/GenBank/DDBJ whole genome shotgun (WGS) entry which is preliminary data.</text>
</comment>
<evidence type="ECO:0000313" key="1">
    <source>
        <dbReference type="EMBL" id="KAB1226396.1"/>
    </source>
</evidence>
<keyword evidence="2" id="KW-1185">Reference proteome</keyword>
<protein>
    <recommendedName>
        <fullName evidence="3">Reverse transcriptase zinc-binding domain-containing protein</fullName>
    </recommendedName>
</protein>